<gene>
    <name evidence="8" type="ORF">DWW18_01110</name>
    <name evidence="10" type="ORF">DWZ68_03520</name>
    <name evidence="9" type="ORF">DXA50_04865</name>
    <name evidence="7" type="ORF">I6J59_09855</name>
</gene>
<dbReference type="EC" id="5.2.1.8" evidence="2 4"/>
<dbReference type="EMBL" id="QSCR01000005">
    <property type="protein sequence ID" value="RGY19693.1"/>
    <property type="molecule type" value="Genomic_DNA"/>
</dbReference>
<evidence type="ECO:0000313" key="10">
    <source>
        <dbReference type="EMBL" id="RHM46042.1"/>
    </source>
</evidence>
<dbReference type="AlphaFoldDB" id="A0A413IQQ5"/>
<sequence length="334" mass="37604">MKSNYWVMLLCLLASGFIGCSDDDGDNWKKTFEDEQARIKDFVYSKDSDPKIFKYHYTYLKEDIEDYAYLFNYQKEGKKATYGDFVWINYTQKSLTGSIIDSSDPSVAVGAGVSPYYTLGGPILMQMNTDAEKYIDPLSDILMNIPEGTTGSSIVSSIMSLSSALVYRDYTVESIVEEDNLLDYEKSMIGRYFADNNLDVFKEVPLHEGKTDTVALIAKTKENASGVFVQATDSVTVWAEGRILDELNPSLRQFLKMDSDDVVTWYLPDMIKGISLTLPELKVGEEATILFSSGMGYGYRGSRNYDGTYVVPAYSTLLFKVKIVDTKENPKKDK</sequence>
<dbReference type="Proteomes" id="UP000654720">
    <property type="component" value="Chromosome"/>
</dbReference>
<evidence type="ECO:0000256" key="5">
    <source>
        <dbReference type="SAM" id="SignalP"/>
    </source>
</evidence>
<dbReference type="PROSITE" id="PS51257">
    <property type="entry name" value="PROKAR_LIPOPROTEIN"/>
    <property type="match status" value="1"/>
</dbReference>
<dbReference type="Gene3D" id="3.10.50.40">
    <property type="match status" value="1"/>
</dbReference>
<dbReference type="Proteomes" id="UP000286038">
    <property type="component" value="Unassembled WGS sequence"/>
</dbReference>
<comment type="catalytic activity">
    <reaction evidence="1 4">
        <text>[protein]-peptidylproline (omega=180) = [protein]-peptidylproline (omega=0)</text>
        <dbReference type="Rhea" id="RHEA:16237"/>
        <dbReference type="Rhea" id="RHEA-COMP:10747"/>
        <dbReference type="Rhea" id="RHEA-COMP:10748"/>
        <dbReference type="ChEBI" id="CHEBI:83833"/>
        <dbReference type="ChEBI" id="CHEBI:83834"/>
        <dbReference type="EC" id="5.2.1.8"/>
    </reaction>
</comment>
<dbReference type="RefSeq" id="WP_027199766.1">
    <property type="nucleotide sequence ID" value="NZ_CABJDM010000003.1"/>
</dbReference>
<keyword evidence="14" id="KW-1185">Reference proteome</keyword>
<dbReference type="EMBL" id="QRPV01000003">
    <property type="protein sequence ID" value="RHM46042.1"/>
    <property type="molecule type" value="Genomic_DNA"/>
</dbReference>
<dbReference type="Pfam" id="PF00254">
    <property type="entry name" value="FKBP_C"/>
    <property type="match status" value="1"/>
</dbReference>
<keyword evidence="5" id="KW-0732">Signal</keyword>
<name>A0A413IQQ5_9BACT</name>
<evidence type="ECO:0000313" key="13">
    <source>
        <dbReference type="Proteomes" id="UP000286063"/>
    </source>
</evidence>
<evidence type="ECO:0000256" key="3">
    <source>
        <dbReference type="ARBA" id="ARBA00023110"/>
    </source>
</evidence>
<reference evidence="11 12" key="1">
    <citation type="submission" date="2018-08" db="EMBL/GenBank/DDBJ databases">
        <title>A genome reference for cultivated species of the human gut microbiota.</title>
        <authorList>
            <person name="Zou Y."/>
            <person name="Xue W."/>
            <person name="Luo G."/>
        </authorList>
    </citation>
    <scope>NUCLEOTIDE SEQUENCE [LARGE SCALE GENOMIC DNA]</scope>
    <source>
        <strain evidence="8 11">AF14-49</strain>
        <strain evidence="10 12">AF34-33</strain>
        <strain evidence="9 13">OF02-7</strain>
    </source>
</reference>
<feature type="chain" id="PRO_5044602407" description="peptidylprolyl isomerase" evidence="5">
    <location>
        <begin position="21"/>
        <end position="334"/>
    </location>
</feature>
<evidence type="ECO:0000313" key="8">
    <source>
        <dbReference type="EMBL" id="RGV36816.1"/>
    </source>
</evidence>
<evidence type="ECO:0000313" key="9">
    <source>
        <dbReference type="EMBL" id="RGY19693.1"/>
    </source>
</evidence>
<evidence type="ECO:0000256" key="2">
    <source>
        <dbReference type="ARBA" id="ARBA00013194"/>
    </source>
</evidence>
<evidence type="ECO:0000256" key="1">
    <source>
        <dbReference type="ARBA" id="ARBA00000971"/>
    </source>
</evidence>
<reference evidence="7 14" key="2">
    <citation type="submission" date="2021-02" db="EMBL/GenBank/DDBJ databases">
        <title>FDA dAtabase for Regulatory Grade micrObial Sequences (FDA-ARGOS): Supporting development and validation of Infectious Disease Dx tests.</title>
        <authorList>
            <person name="Carlson P."/>
            <person name="Fischbach M."/>
            <person name="Hastie J."/>
            <person name="Bilen M."/>
            <person name="Cheng A."/>
            <person name="Tallon L."/>
            <person name="Sadzewicz L."/>
            <person name="Zhao X."/>
            <person name="Boylan J."/>
            <person name="Ott S."/>
            <person name="Bowen H."/>
            <person name="Vavikolanu K."/>
            <person name="Mehta A."/>
            <person name="Aluvathingal J."/>
            <person name="Nadendla S."/>
            <person name="Yan Y."/>
            <person name="Sichtig H."/>
        </authorList>
    </citation>
    <scope>NUCLEOTIDE SEQUENCE [LARGE SCALE GENOMIC DNA]</scope>
    <source>
        <strain evidence="7 14">FDAARGOS_1229</strain>
    </source>
</reference>
<accession>A0A413IQQ5</accession>
<feature type="signal peptide" evidence="5">
    <location>
        <begin position="1"/>
        <end position="20"/>
    </location>
</feature>
<dbReference type="Proteomes" id="UP000286063">
    <property type="component" value="Unassembled WGS sequence"/>
</dbReference>
<evidence type="ECO:0000313" key="11">
    <source>
        <dbReference type="Proteomes" id="UP000283589"/>
    </source>
</evidence>
<evidence type="ECO:0000313" key="7">
    <source>
        <dbReference type="EMBL" id="QRO48287.1"/>
    </source>
</evidence>
<keyword evidence="3 4" id="KW-0697">Rotamase</keyword>
<evidence type="ECO:0000259" key="6">
    <source>
        <dbReference type="PROSITE" id="PS50059"/>
    </source>
</evidence>
<keyword evidence="4 7" id="KW-0413">Isomerase</keyword>
<evidence type="ECO:0000256" key="4">
    <source>
        <dbReference type="PROSITE-ProRule" id="PRU00277"/>
    </source>
</evidence>
<dbReference type="InterPro" id="IPR046357">
    <property type="entry name" value="PPIase_dom_sf"/>
</dbReference>
<dbReference type="InterPro" id="IPR001179">
    <property type="entry name" value="PPIase_FKBP_dom"/>
</dbReference>
<proteinExistence type="predicted"/>
<dbReference type="EMBL" id="CP069450">
    <property type="protein sequence ID" value="QRO48287.1"/>
    <property type="molecule type" value="Genomic_DNA"/>
</dbReference>
<evidence type="ECO:0000313" key="14">
    <source>
        <dbReference type="Proteomes" id="UP000654720"/>
    </source>
</evidence>
<protein>
    <recommendedName>
        <fullName evidence="2 4">peptidylprolyl isomerase</fullName>
        <ecNumber evidence="2 4">5.2.1.8</ecNumber>
    </recommendedName>
</protein>
<dbReference type="SUPFAM" id="SSF54534">
    <property type="entry name" value="FKBP-like"/>
    <property type="match status" value="1"/>
</dbReference>
<dbReference type="GO" id="GO:0003755">
    <property type="term" value="F:peptidyl-prolyl cis-trans isomerase activity"/>
    <property type="evidence" value="ECO:0007669"/>
    <property type="project" value="UniProtKB-KW"/>
</dbReference>
<dbReference type="GeneID" id="93099156"/>
<feature type="domain" description="PPIase FKBP-type" evidence="6">
    <location>
        <begin position="232"/>
        <end position="327"/>
    </location>
</feature>
<dbReference type="Proteomes" id="UP000283589">
    <property type="component" value="Unassembled WGS sequence"/>
</dbReference>
<dbReference type="OrthoDB" id="979394at2"/>
<dbReference type="PROSITE" id="PS50059">
    <property type="entry name" value="FKBP_PPIASE"/>
    <property type="match status" value="1"/>
</dbReference>
<dbReference type="EMBL" id="QRZA01000001">
    <property type="protein sequence ID" value="RGV36816.1"/>
    <property type="molecule type" value="Genomic_DNA"/>
</dbReference>
<dbReference type="STRING" id="1121130.GCA_000519105_00417"/>
<organism evidence="9 13">
    <name type="scientific">Butyricimonas virosa</name>
    <dbReference type="NCBI Taxonomy" id="544645"/>
    <lineage>
        <taxon>Bacteria</taxon>
        <taxon>Pseudomonadati</taxon>
        <taxon>Bacteroidota</taxon>
        <taxon>Bacteroidia</taxon>
        <taxon>Bacteroidales</taxon>
        <taxon>Odoribacteraceae</taxon>
        <taxon>Butyricimonas</taxon>
    </lineage>
</organism>
<evidence type="ECO:0000313" key="12">
    <source>
        <dbReference type="Proteomes" id="UP000286038"/>
    </source>
</evidence>